<name>A0ABS7TUY1_9BACT</name>
<organism evidence="1 2">
    <name type="scientific">Nannocystis pusilla</name>
    <dbReference type="NCBI Taxonomy" id="889268"/>
    <lineage>
        <taxon>Bacteria</taxon>
        <taxon>Pseudomonadati</taxon>
        <taxon>Myxococcota</taxon>
        <taxon>Polyangia</taxon>
        <taxon>Nannocystales</taxon>
        <taxon>Nannocystaceae</taxon>
        <taxon>Nannocystis</taxon>
    </lineage>
</organism>
<dbReference type="EMBL" id="JAIRAU010000028">
    <property type="protein sequence ID" value="MBZ5711856.1"/>
    <property type="molecule type" value="Genomic_DNA"/>
</dbReference>
<sequence>MFRAELMGHDAAEAAAYSCYTGPNDEPPAMYEWLAQAQDAGFTAEHVEWALVNATTGEFSAPLISVHGDGDGLNGLGAHALSYRAAVSAFGTPSLHRLYVVAHGGHVDAHSDGLALDFDFDGTNGEEGVADRFTLMQPYAERAFLYLVDWVENDVAAPPAKTLATDPAGDVLDAEALEF</sequence>
<reference evidence="1" key="1">
    <citation type="submission" date="2021-08" db="EMBL/GenBank/DDBJ databases">
        <authorList>
            <person name="Stevens D.C."/>
        </authorList>
    </citation>
    <scope>NUCLEOTIDE SEQUENCE</scope>
    <source>
        <strain evidence="1">DSM 53165</strain>
    </source>
</reference>
<dbReference type="Proteomes" id="UP001139031">
    <property type="component" value="Unassembled WGS sequence"/>
</dbReference>
<accession>A0ABS7TUY1</accession>
<evidence type="ECO:0000313" key="2">
    <source>
        <dbReference type="Proteomes" id="UP001139031"/>
    </source>
</evidence>
<protein>
    <submittedName>
        <fullName evidence="1">Uncharacterized protein</fullName>
    </submittedName>
</protein>
<gene>
    <name evidence="1" type="ORF">K7C98_21655</name>
</gene>
<proteinExistence type="predicted"/>
<evidence type="ECO:0000313" key="1">
    <source>
        <dbReference type="EMBL" id="MBZ5711856.1"/>
    </source>
</evidence>
<comment type="caution">
    <text evidence="1">The sequence shown here is derived from an EMBL/GenBank/DDBJ whole genome shotgun (WGS) entry which is preliminary data.</text>
</comment>
<dbReference type="RefSeq" id="WP_224193620.1">
    <property type="nucleotide sequence ID" value="NZ_JAIRAU010000028.1"/>
</dbReference>
<keyword evidence="2" id="KW-1185">Reference proteome</keyword>